<feature type="transmembrane region" description="Helical" evidence="1">
    <location>
        <begin position="180"/>
        <end position="199"/>
    </location>
</feature>
<dbReference type="RefSeq" id="WP_115090275.1">
    <property type="nucleotide sequence ID" value="NZ_CP068107.1"/>
</dbReference>
<evidence type="ECO:0000313" key="4">
    <source>
        <dbReference type="Proteomes" id="UP000255024"/>
    </source>
</evidence>
<sequence>MKEKEKKITKHELFLLQEHSSIEEQHFKTLYQTYGLASAQQWKEFGYYALLICGIGFLVSGMLFFFAFNWDQMTASVKFALIGLGILISAYGAITTRVKEAINKISLVATSVLIGVLLAVFGQTYQTGANAYDLFLMWLIVVTPLTLVSQSTYQWLFFSILANTTLILALVQVLQIDSVFFGIIFLILTNFALLLLPQIKGLHPQFQIGNWYKQVQCIAIYTLATTGFCLWLFSNEANYRENELDGDVIALLLALILIGGGLVMGWIQKQIFLFSYALIAAVCCGLMIWMKIFKDAAEGLLVYMLYAIGAIFFIIKVVSNKSKAWKDEK</sequence>
<gene>
    <name evidence="3" type="ORF">NCTC11179_00851</name>
</gene>
<feature type="transmembrane region" description="Helical" evidence="1">
    <location>
        <begin position="131"/>
        <end position="148"/>
    </location>
</feature>
<keyword evidence="4" id="KW-1185">Reference proteome</keyword>
<feature type="transmembrane region" description="Helical" evidence="1">
    <location>
        <begin position="45"/>
        <end position="67"/>
    </location>
</feature>
<evidence type="ECO:0000259" key="2">
    <source>
        <dbReference type="Pfam" id="PF09925"/>
    </source>
</evidence>
<keyword evidence="1" id="KW-0812">Transmembrane</keyword>
<accession>A0A378RJT5</accession>
<keyword evidence="1" id="KW-0472">Membrane</keyword>
<organism evidence="3 4">
    <name type="scientific">Myroides odoratus</name>
    <name type="common">Flavobacterium odoratum</name>
    <dbReference type="NCBI Taxonomy" id="256"/>
    <lineage>
        <taxon>Bacteria</taxon>
        <taxon>Pseudomonadati</taxon>
        <taxon>Bacteroidota</taxon>
        <taxon>Flavobacteriia</taxon>
        <taxon>Flavobacteriales</taxon>
        <taxon>Flavobacteriaceae</taxon>
        <taxon>Myroides</taxon>
    </lineage>
</organism>
<dbReference type="InterPro" id="IPR018677">
    <property type="entry name" value="DUF2157"/>
</dbReference>
<name>A0A378RJT5_MYROD</name>
<feature type="transmembrane region" description="Helical" evidence="1">
    <location>
        <begin position="155"/>
        <end position="174"/>
    </location>
</feature>
<feature type="transmembrane region" description="Helical" evidence="1">
    <location>
        <begin position="105"/>
        <end position="125"/>
    </location>
</feature>
<feature type="transmembrane region" description="Helical" evidence="1">
    <location>
        <begin position="274"/>
        <end position="293"/>
    </location>
</feature>
<feature type="domain" description="DUF2157" evidence="2">
    <location>
        <begin position="17"/>
        <end position="155"/>
    </location>
</feature>
<dbReference type="EMBL" id="UGQL01000001">
    <property type="protein sequence ID" value="STZ27316.1"/>
    <property type="molecule type" value="Genomic_DNA"/>
</dbReference>
<dbReference type="Pfam" id="PF09925">
    <property type="entry name" value="DUF2157"/>
    <property type="match status" value="1"/>
</dbReference>
<dbReference type="AlphaFoldDB" id="A0A378RJT5"/>
<keyword evidence="1" id="KW-1133">Transmembrane helix</keyword>
<feature type="transmembrane region" description="Helical" evidence="1">
    <location>
        <begin position="299"/>
        <end position="319"/>
    </location>
</feature>
<feature type="transmembrane region" description="Helical" evidence="1">
    <location>
        <begin position="73"/>
        <end position="93"/>
    </location>
</feature>
<proteinExistence type="predicted"/>
<protein>
    <submittedName>
        <fullName evidence="3">Predicted membrane protein</fullName>
    </submittedName>
</protein>
<evidence type="ECO:0000256" key="1">
    <source>
        <dbReference type="SAM" id="Phobius"/>
    </source>
</evidence>
<reference evidence="3 4" key="1">
    <citation type="submission" date="2018-06" db="EMBL/GenBank/DDBJ databases">
        <authorList>
            <consortium name="Pathogen Informatics"/>
            <person name="Doyle S."/>
        </authorList>
    </citation>
    <scope>NUCLEOTIDE SEQUENCE [LARGE SCALE GENOMIC DNA]</scope>
    <source>
        <strain evidence="3 4">NCTC11179</strain>
    </source>
</reference>
<feature type="transmembrane region" description="Helical" evidence="1">
    <location>
        <begin position="211"/>
        <end position="233"/>
    </location>
</feature>
<feature type="transmembrane region" description="Helical" evidence="1">
    <location>
        <begin position="248"/>
        <end position="267"/>
    </location>
</feature>
<dbReference type="Proteomes" id="UP000255024">
    <property type="component" value="Unassembled WGS sequence"/>
</dbReference>
<evidence type="ECO:0000313" key="3">
    <source>
        <dbReference type="EMBL" id="STZ27316.1"/>
    </source>
</evidence>